<dbReference type="AlphaFoldDB" id="A0AAE9DPN1"/>
<feature type="region of interest" description="Disordered" evidence="2">
    <location>
        <begin position="827"/>
        <end position="854"/>
    </location>
</feature>
<organism evidence="3 4">
    <name type="scientific">Caenorhabditis briggsae</name>
    <dbReference type="NCBI Taxonomy" id="6238"/>
    <lineage>
        <taxon>Eukaryota</taxon>
        <taxon>Metazoa</taxon>
        <taxon>Ecdysozoa</taxon>
        <taxon>Nematoda</taxon>
        <taxon>Chromadorea</taxon>
        <taxon>Rhabditida</taxon>
        <taxon>Rhabditina</taxon>
        <taxon>Rhabditomorpha</taxon>
        <taxon>Rhabditoidea</taxon>
        <taxon>Rhabditidae</taxon>
        <taxon>Peloderinae</taxon>
        <taxon>Caenorhabditis</taxon>
    </lineage>
</organism>
<sequence>MHRLEKLERLIKQKDSKIESLQAEKSQTHYDFNVKMKEALQIADRDLDEANEKIQNLERKLEISMKEAEGFFSDLQKIAVANTKTPPTGSQDVPDASGFASRKLRAENISWKLANDRLNAKIQSFALHSQKDQRLDKAFEEIQNLSRANEQLSRKLSNGSGEHLQKRIDSLTVELKEQKSMFDQAKARNYDSNRRLMARIEKLKAKNGHLNDSDQSSQNQEEIARFQAKIQGAAKEIERLRLANETLSNKMSNGSDEHLQKRIDALTVELNEQKSKFANLHESNRRLIAKLDVANDRNKELAGNGLQNSAPPNDYMPIANLKLEISQLSENLKTEKSKIASREAEIQNLTKINDKLEKEANNLVDENRRLKNEIHDLKEEIEDSQCSTSSEATSSEVYEERLRSQAEMIKDLEEQLRHSEEGPPAKMRKISSDGLLEENQRLQKTIKSFMEVQASSEKNSEKIQNLEKEISRLQAENKKIIDESESDNLRMMDENSDLLDEIEFHVNQIRLKEMVFEAEKAKILKKLEAEQSEISRLQEENQRLLEALNSENSKLEAAESEAEHRRHLADEHQNQELSHLRDENQRQEDVIQNQHQEISRLQDLNQNRKEEVSRLLEALETENTKFEAEKAEILKELSRLQEENRRLEDLIQNQQQRLQDTIQNQEEEISRLQDENQNPEVSRLQDENQRHQDMILNQRQEISRLLETLESENSTFEAAESEAQHARQLAVIQNQKEKISRLLEAVNSKKSKFEAEKSEILATKAAELEAHHARHLAVVQNLFQEKSRNLETIRNLEAQKSDILKEASEKIAELDVRLQTEIQNRDENSKLQKTLKKDSEDSEFSRLQEENESLRETIQKKNSEILKKTETEHLMGEFLNAQDETSHLLELVKEQDIAQKTSEDESLQAENQRLRAENQRLRAENLRILSSKNAVNDELETRHLILLSENASLLDSVKNEEEKARHLEASEHNHDDKILERLPEISGRSSPEAVRAAITRSISTDPANEQAEKSEKVVLIEKIEALNVEIFHAKLANFELRQKADQTCGEVNRLMSELEIHKSLIGYTVTEKDIVEKTLKIKEEGQIAHLEESHIKLTTEHHESLAFAWAQVKHLDVKLKTEKEKFDEMVSQKL</sequence>
<feature type="coiled-coil region" evidence="1">
    <location>
        <begin position="897"/>
        <end position="970"/>
    </location>
</feature>
<evidence type="ECO:0000313" key="4">
    <source>
        <dbReference type="Proteomes" id="UP000827892"/>
    </source>
</evidence>
<reference evidence="3 4" key="1">
    <citation type="submission" date="2022-05" db="EMBL/GenBank/DDBJ databases">
        <title>Chromosome-level reference genomes for two strains of Caenorhabditis briggsae: an improved platform for comparative genomics.</title>
        <authorList>
            <person name="Stevens L."/>
            <person name="Andersen E.C."/>
        </authorList>
    </citation>
    <scope>NUCLEOTIDE SEQUENCE [LARGE SCALE GENOMIC DNA]</scope>
    <source>
        <strain evidence="3">QX1410_ONT</strain>
        <tissue evidence="3">Whole-organism</tissue>
    </source>
</reference>
<evidence type="ECO:0000256" key="1">
    <source>
        <dbReference type="SAM" id="Coils"/>
    </source>
</evidence>
<name>A0AAE9DPN1_CAEBR</name>
<feature type="coiled-coil region" evidence="1">
    <location>
        <begin position="4"/>
        <end position="67"/>
    </location>
</feature>
<evidence type="ECO:0000313" key="3">
    <source>
        <dbReference type="EMBL" id="ULU08138.1"/>
    </source>
</evidence>
<accession>A0AAE9DPN1</accession>
<feature type="coiled-coil region" evidence="1">
    <location>
        <begin position="449"/>
        <end position="483"/>
    </location>
</feature>
<gene>
    <name evidence="3" type="ORF">L3Y34_019316</name>
</gene>
<feature type="region of interest" description="Disordered" evidence="2">
    <location>
        <begin position="669"/>
        <end position="690"/>
    </location>
</feature>
<proteinExistence type="predicted"/>
<feature type="region of interest" description="Disordered" evidence="2">
    <location>
        <begin position="553"/>
        <end position="583"/>
    </location>
</feature>
<dbReference type="Proteomes" id="UP000827892">
    <property type="component" value="Chromosome II"/>
</dbReference>
<protein>
    <submittedName>
        <fullName evidence="3">Uncharacterized protein</fullName>
    </submittedName>
</protein>
<evidence type="ECO:0000256" key="2">
    <source>
        <dbReference type="SAM" id="MobiDB-lite"/>
    </source>
</evidence>
<keyword evidence="1" id="KW-0175">Coiled coil</keyword>
<dbReference type="EMBL" id="CP090892">
    <property type="protein sequence ID" value="ULU08138.1"/>
    <property type="molecule type" value="Genomic_DNA"/>
</dbReference>
<feature type="coiled-coil region" evidence="1">
    <location>
        <begin position="128"/>
        <end position="422"/>
    </location>
</feature>